<feature type="compositionally biased region" description="Low complexity" evidence="1">
    <location>
        <begin position="186"/>
        <end position="216"/>
    </location>
</feature>
<accession>A0A9P6IMC0</accession>
<feature type="compositionally biased region" description="Low complexity" evidence="1">
    <location>
        <begin position="13"/>
        <end position="28"/>
    </location>
</feature>
<organism evidence="2 3">
    <name type="scientific">Modicella reniformis</name>
    <dbReference type="NCBI Taxonomy" id="1440133"/>
    <lineage>
        <taxon>Eukaryota</taxon>
        <taxon>Fungi</taxon>
        <taxon>Fungi incertae sedis</taxon>
        <taxon>Mucoromycota</taxon>
        <taxon>Mortierellomycotina</taxon>
        <taxon>Mortierellomycetes</taxon>
        <taxon>Mortierellales</taxon>
        <taxon>Mortierellaceae</taxon>
        <taxon>Modicella</taxon>
    </lineage>
</organism>
<feature type="compositionally biased region" description="Low complexity" evidence="1">
    <location>
        <begin position="45"/>
        <end position="60"/>
    </location>
</feature>
<feature type="region of interest" description="Disordered" evidence="1">
    <location>
        <begin position="1"/>
        <end position="246"/>
    </location>
</feature>
<dbReference type="EMBL" id="JAAAHW010010002">
    <property type="protein sequence ID" value="KAF9932432.1"/>
    <property type="molecule type" value="Genomic_DNA"/>
</dbReference>
<comment type="caution">
    <text evidence="2">The sequence shown here is derived from an EMBL/GenBank/DDBJ whole genome shotgun (WGS) entry which is preliminary data.</text>
</comment>
<feature type="compositionally biased region" description="Low complexity" evidence="1">
    <location>
        <begin position="108"/>
        <end position="121"/>
    </location>
</feature>
<protein>
    <submittedName>
        <fullName evidence="2">Uncharacterized protein</fullName>
    </submittedName>
</protein>
<feature type="compositionally biased region" description="Basic and acidic residues" evidence="1">
    <location>
        <begin position="129"/>
        <end position="143"/>
    </location>
</feature>
<name>A0A9P6IMC0_9FUNG</name>
<feature type="compositionally biased region" description="Low complexity" evidence="1">
    <location>
        <begin position="77"/>
        <end position="95"/>
    </location>
</feature>
<keyword evidence="3" id="KW-1185">Reference proteome</keyword>
<dbReference type="OrthoDB" id="2142961at2759"/>
<dbReference type="AlphaFoldDB" id="A0A9P6IMC0"/>
<evidence type="ECO:0000313" key="2">
    <source>
        <dbReference type="EMBL" id="KAF9932432.1"/>
    </source>
</evidence>
<reference evidence="2" key="1">
    <citation type="journal article" date="2020" name="Fungal Divers.">
        <title>Resolving the Mortierellaceae phylogeny through synthesis of multi-gene phylogenetics and phylogenomics.</title>
        <authorList>
            <person name="Vandepol N."/>
            <person name="Liber J."/>
            <person name="Desiro A."/>
            <person name="Na H."/>
            <person name="Kennedy M."/>
            <person name="Barry K."/>
            <person name="Grigoriev I.V."/>
            <person name="Miller A.N."/>
            <person name="O'Donnell K."/>
            <person name="Stajich J.E."/>
            <person name="Bonito G."/>
        </authorList>
    </citation>
    <scope>NUCLEOTIDE SEQUENCE</scope>
    <source>
        <strain evidence="2">MES-2147</strain>
    </source>
</reference>
<feature type="compositionally biased region" description="Low complexity" evidence="1">
    <location>
        <begin position="223"/>
        <end position="232"/>
    </location>
</feature>
<feature type="compositionally biased region" description="Polar residues" evidence="1">
    <location>
        <begin position="61"/>
        <end position="76"/>
    </location>
</feature>
<dbReference type="Pfam" id="PF15365">
    <property type="entry name" value="PNRC"/>
    <property type="match status" value="1"/>
</dbReference>
<dbReference type="GO" id="GO:0016071">
    <property type="term" value="P:mRNA metabolic process"/>
    <property type="evidence" value="ECO:0007669"/>
    <property type="project" value="UniProtKB-ARBA"/>
</dbReference>
<evidence type="ECO:0000313" key="3">
    <source>
        <dbReference type="Proteomes" id="UP000749646"/>
    </source>
</evidence>
<dbReference type="InterPro" id="IPR028322">
    <property type="entry name" value="PNRC-like_rgn"/>
</dbReference>
<evidence type="ECO:0000256" key="1">
    <source>
        <dbReference type="SAM" id="MobiDB-lite"/>
    </source>
</evidence>
<feature type="compositionally biased region" description="Polar residues" evidence="1">
    <location>
        <begin position="29"/>
        <end position="44"/>
    </location>
</feature>
<proteinExistence type="predicted"/>
<dbReference type="Proteomes" id="UP000749646">
    <property type="component" value="Unassembled WGS sequence"/>
</dbReference>
<feature type="compositionally biased region" description="Polar residues" evidence="1">
    <location>
        <begin position="96"/>
        <end position="107"/>
    </location>
</feature>
<gene>
    <name evidence="2" type="ORF">BGZ65_004483</name>
</gene>
<sequence length="403" mass="42816">MPAHPRLAPGSLSSSNNSNNKNNKSSNNTIVNSTGNSNGNAQKRSSAASVVTPVAPSTVSGTQISKIQQGSQGTVKQSNNDSQQQRNQRPQTSNQKQKPSSNQGQVASDQQGSQSNNGSSSKSKRNQRRKDTEINVDLAKAEAETSTLNQSPPLNPTSPPSTDSDDSESAVHHPVPRPRPAKSANKQSGRSGKGSGQLSASPPQRPRSAPAVPQPRKGMATPQRQQNQQQQQSSGGASGKPNSDSVADLASVATDNQSRPNVSKASSADKVMLADRVLAEKRNNLYAGPTFHNSPAPTCLPIPAFAKSWGNGNIETESSMDTLSSTPFFGEGASPHLNSMRPLRTQSETTGWAAYPSTDELSHLLPDRIVTSNYMADTPMNYGTDQFSDIAQDLRNLLKIQNQ</sequence>